<dbReference type="Proteomes" id="UP001316184">
    <property type="component" value="Chromosome"/>
</dbReference>
<reference evidence="2 3" key="1">
    <citation type="submission" date="2022-08" db="EMBL/GenBank/DDBJ databases">
        <title>novel species in genus Aeromicrobium.</title>
        <authorList>
            <person name="Ye L."/>
        </authorList>
    </citation>
    <scope>NUCLEOTIDE SEQUENCE [LARGE SCALE GENOMIC DNA]</scope>
    <source>
        <strain evidence="3">zg-Y1379</strain>
    </source>
</reference>
<keyword evidence="3" id="KW-1185">Reference proteome</keyword>
<dbReference type="Pfam" id="PF17957">
    <property type="entry name" value="Big_7"/>
    <property type="match status" value="3"/>
</dbReference>
<gene>
    <name evidence="2" type="ORF">NQV15_02230</name>
</gene>
<feature type="compositionally biased region" description="Polar residues" evidence="1">
    <location>
        <begin position="574"/>
        <end position="593"/>
    </location>
</feature>
<evidence type="ECO:0000256" key="1">
    <source>
        <dbReference type="SAM" id="MobiDB-lite"/>
    </source>
</evidence>
<dbReference type="Gene3D" id="2.60.40.10">
    <property type="entry name" value="Immunoglobulins"/>
    <property type="match status" value="3"/>
</dbReference>
<organism evidence="2 3">
    <name type="scientific">Aeromicrobium wangtongii</name>
    <dbReference type="NCBI Taxonomy" id="2969247"/>
    <lineage>
        <taxon>Bacteria</taxon>
        <taxon>Bacillati</taxon>
        <taxon>Actinomycetota</taxon>
        <taxon>Actinomycetes</taxon>
        <taxon>Propionibacteriales</taxon>
        <taxon>Nocardioidaceae</taxon>
        <taxon>Aeromicrobium</taxon>
    </lineage>
</organism>
<dbReference type="EMBL" id="CP102173">
    <property type="protein sequence ID" value="UUP14151.1"/>
    <property type="molecule type" value="Genomic_DNA"/>
</dbReference>
<evidence type="ECO:0000313" key="3">
    <source>
        <dbReference type="Proteomes" id="UP001316184"/>
    </source>
</evidence>
<dbReference type="InterPro" id="IPR013783">
    <property type="entry name" value="Ig-like_fold"/>
</dbReference>
<sequence length="599" mass="62198">MSSTPRHREKVNPMPRRLSVMIVVLAAVVASISLTGSSSASYVSSTASTGTVSAAADWTPPTIAVTPPAGTVSGTTKITAVATDDVSGVAGVTIQRATAGSSTWTTVCETRTTPYACDWNTTSLADGSYDLRAVALDTAGNTSTSATVRANVSNRLTVSLDRPGDFLRGPVTTAVTLSNVGALQVSSVRVEFAPTGTTNWTTICSSTAKPYTCSVDTKIAPNGSYDLRAIAVVGTTSYTSPVVSKVIVDNAAPTGVKMTDPGTPLNGTKTFEATATDAHSGIAEVVFQASSGTKWTDLCTATGTPSRCSYDTNKLDNDTYTFRAVATDRAGNSTTSAEIRRVVVKNTFVTLTPPSTHLRGNVTLQAQAEASTTIRSVKIQRAGAGSNSWTDICTDTNSPYSCTFATAGVADGTYDLRAVLTENNGTQTISEVVADRIVDNTRATGIDIQTTNGSGINGKVDSGDTVVYTFSEQMDLSSIYSGWSGDATSGTLKVKGGFFVSDSFDISSPSNLRIGSVELNADFALWLVDATANMTVSAQLDDLGRTVVTVKLLSTPSTGQRVTDPATMVWTPSSSMTDLAGNSVSTTDVSETGPSDVDF</sequence>
<evidence type="ECO:0000313" key="2">
    <source>
        <dbReference type="EMBL" id="UUP14151.1"/>
    </source>
</evidence>
<feature type="region of interest" description="Disordered" evidence="1">
    <location>
        <begin position="574"/>
        <end position="599"/>
    </location>
</feature>
<dbReference type="RefSeq" id="WP_232403444.1">
    <property type="nucleotide sequence ID" value="NZ_CP102173.1"/>
</dbReference>
<accession>A0ABY5MAL1</accession>
<protein>
    <submittedName>
        <fullName evidence="2">Ig-like domain-containing protein</fullName>
    </submittedName>
</protein>
<proteinExistence type="predicted"/>
<name>A0ABY5MAL1_9ACTN</name>